<dbReference type="PANTHER" id="PTHR24198:SF165">
    <property type="entry name" value="ANKYRIN REPEAT-CONTAINING PROTEIN-RELATED"/>
    <property type="match status" value="1"/>
</dbReference>
<name>L1IYZ6_GUITC</name>
<dbReference type="Pfam" id="PF12796">
    <property type="entry name" value="Ank_2"/>
    <property type="match status" value="1"/>
</dbReference>
<dbReference type="PROSITE" id="PS50088">
    <property type="entry name" value="ANK_REPEAT"/>
    <property type="match status" value="1"/>
</dbReference>
<reference evidence="5" key="3">
    <citation type="submission" date="2015-06" db="UniProtKB">
        <authorList>
            <consortium name="EnsemblProtists"/>
        </authorList>
    </citation>
    <scope>IDENTIFICATION</scope>
</reference>
<gene>
    <name evidence="4" type="ORF">GUITHDRAFT_74724</name>
</gene>
<dbReference type="SUPFAM" id="SSF48403">
    <property type="entry name" value="Ankyrin repeat"/>
    <property type="match status" value="1"/>
</dbReference>
<dbReference type="PaxDb" id="55529-EKX41498"/>
<dbReference type="EMBL" id="JH993023">
    <property type="protein sequence ID" value="EKX41498.1"/>
    <property type="molecule type" value="Genomic_DNA"/>
</dbReference>
<evidence type="ECO:0000256" key="1">
    <source>
        <dbReference type="ARBA" id="ARBA00022737"/>
    </source>
</evidence>
<protein>
    <submittedName>
        <fullName evidence="4 5">Uncharacterized protein</fullName>
    </submittedName>
</protein>
<keyword evidence="1" id="KW-0677">Repeat</keyword>
<proteinExistence type="predicted"/>
<dbReference type="EnsemblProtists" id="EKX41498">
    <property type="protein sequence ID" value="EKX41498"/>
    <property type="gene ID" value="GUITHDRAFT_74724"/>
</dbReference>
<dbReference type="RefSeq" id="XP_005828478.1">
    <property type="nucleotide sequence ID" value="XM_005828421.1"/>
</dbReference>
<dbReference type="STRING" id="905079.L1IYZ6"/>
<evidence type="ECO:0000313" key="4">
    <source>
        <dbReference type="EMBL" id="EKX41498.1"/>
    </source>
</evidence>
<feature type="non-terminal residue" evidence="4">
    <location>
        <position position="121"/>
    </location>
</feature>
<keyword evidence="2 3" id="KW-0040">ANK repeat</keyword>
<dbReference type="HOGENOM" id="CLU_2044234_0_0_1"/>
<dbReference type="AlphaFoldDB" id="L1IYZ6"/>
<dbReference type="InterPro" id="IPR002110">
    <property type="entry name" value="Ankyrin_rpt"/>
</dbReference>
<dbReference type="GeneID" id="17298175"/>
<dbReference type="PROSITE" id="PS50297">
    <property type="entry name" value="ANK_REP_REGION"/>
    <property type="match status" value="1"/>
</dbReference>
<feature type="repeat" description="ANK" evidence="3">
    <location>
        <begin position="79"/>
        <end position="111"/>
    </location>
</feature>
<keyword evidence="6" id="KW-1185">Reference proteome</keyword>
<dbReference type="Proteomes" id="UP000011087">
    <property type="component" value="Unassembled WGS sequence"/>
</dbReference>
<dbReference type="OrthoDB" id="539213at2759"/>
<organism evidence="4">
    <name type="scientific">Guillardia theta (strain CCMP2712)</name>
    <name type="common">Cryptophyte</name>
    <dbReference type="NCBI Taxonomy" id="905079"/>
    <lineage>
        <taxon>Eukaryota</taxon>
        <taxon>Cryptophyceae</taxon>
        <taxon>Pyrenomonadales</taxon>
        <taxon>Geminigeraceae</taxon>
        <taxon>Guillardia</taxon>
    </lineage>
</organism>
<evidence type="ECO:0000313" key="5">
    <source>
        <dbReference type="EnsemblProtists" id="EKX41498"/>
    </source>
</evidence>
<accession>L1IYZ6</accession>
<dbReference type="InterPro" id="IPR036770">
    <property type="entry name" value="Ankyrin_rpt-contain_sf"/>
</dbReference>
<evidence type="ECO:0000256" key="2">
    <source>
        <dbReference type="ARBA" id="ARBA00023043"/>
    </source>
</evidence>
<sequence length="121" mass="13422">MHGGSQDLSKQLQEICCHSEDRVALQEARTLVQQGANPNILDARHFFCSPLFHAVQRNLVNTTLLLIKHQANINQPNRLGFRPLHIAAVYGSVECILLLLRAGADINAKTVFGFDAYNMAV</sequence>
<reference evidence="4 6" key="1">
    <citation type="journal article" date="2012" name="Nature">
        <title>Algal genomes reveal evolutionary mosaicism and the fate of nucleomorphs.</title>
        <authorList>
            <consortium name="DOE Joint Genome Institute"/>
            <person name="Curtis B.A."/>
            <person name="Tanifuji G."/>
            <person name="Burki F."/>
            <person name="Gruber A."/>
            <person name="Irimia M."/>
            <person name="Maruyama S."/>
            <person name="Arias M.C."/>
            <person name="Ball S.G."/>
            <person name="Gile G.H."/>
            <person name="Hirakawa Y."/>
            <person name="Hopkins J.F."/>
            <person name="Kuo A."/>
            <person name="Rensing S.A."/>
            <person name="Schmutz J."/>
            <person name="Symeonidi A."/>
            <person name="Elias M."/>
            <person name="Eveleigh R.J."/>
            <person name="Herman E.K."/>
            <person name="Klute M.J."/>
            <person name="Nakayama T."/>
            <person name="Obornik M."/>
            <person name="Reyes-Prieto A."/>
            <person name="Armbrust E.V."/>
            <person name="Aves S.J."/>
            <person name="Beiko R.G."/>
            <person name="Coutinho P."/>
            <person name="Dacks J.B."/>
            <person name="Durnford D.G."/>
            <person name="Fast N.M."/>
            <person name="Green B.R."/>
            <person name="Grisdale C.J."/>
            <person name="Hempel F."/>
            <person name="Henrissat B."/>
            <person name="Hoppner M.P."/>
            <person name="Ishida K."/>
            <person name="Kim E."/>
            <person name="Koreny L."/>
            <person name="Kroth P.G."/>
            <person name="Liu Y."/>
            <person name="Malik S.B."/>
            <person name="Maier U.G."/>
            <person name="McRose D."/>
            <person name="Mock T."/>
            <person name="Neilson J.A."/>
            <person name="Onodera N.T."/>
            <person name="Poole A.M."/>
            <person name="Pritham E.J."/>
            <person name="Richards T.A."/>
            <person name="Rocap G."/>
            <person name="Roy S.W."/>
            <person name="Sarai C."/>
            <person name="Schaack S."/>
            <person name="Shirato S."/>
            <person name="Slamovits C.H."/>
            <person name="Spencer D.F."/>
            <person name="Suzuki S."/>
            <person name="Worden A.Z."/>
            <person name="Zauner S."/>
            <person name="Barry K."/>
            <person name="Bell C."/>
            <person name="Bharti A.K."/>
            <person name="Crow J.A."/>
            <person name="Grimwood J."/>
            <person name="Kramer R."/>
            <person name="Lindquist E."/>
            <person name="Lucas S."/>
            <person name="Salamov A."/>
            <person name="McFadden G.I."/>
            <person name="Lane C.E."/>
            <person name="Keeling P.J."/>
            <person name="Gray M.W."/>
            <person name="Grigoriev I.V."/>
            <person name="Archibald J.M."/>
        </authorList>
    </citation>
    <scope>NUCLEOTIDE SEQUENCE</scope>
    <source>
        <strain evidence="4 6">CCMP2712</strain>
    </source>
</reference>
<evidence type="ECO:0000256" key="3">
    <source>
        <dbReference type="PROSITE-ProRule" id="PRU00023"/>
    </source>
</evidence>
<dbReference type="Gene3D" id="1.25.40.20">
    <property type="entry name" value="Ankyrin repeat-containing domain"/>
    <property type="match status" value="1"/>
</dbReference>
<dbReference type="PANTHER" id="PTHR24198">
    <property type="entry name" value="ANKYRIN REPEAT AND PROTEIN KINASE DOMAIN-CONTAINING PROTEIN"/>
    <property type="match status" value="1"/>
</dbReference>
<dbReference type="OMA" id="YINDKDQ"/>
<evidence type="ECO:0000313" key="6">
    <source>
        <dbReference type="Proteomes" id="UP000011087"/>
    </source>
</evidence>
<dbReference type="SMART" id="SM00248">
    <property type="entry name" value="ANK"/>
    <property type="match status" value="2"/>
</dbReference>
<dbReference type="KEGG" id="gtt:GUITHDRAFT_74724"/>
<reference evidence="6" key="2">
    <citation type="submission" date="2012-11" db="EMBL/GenBank/DDBJ databases">
        <authorList>
            <person name="Kuo A."/>
            <person name="Curtis B.A."/>
            <person name="Tanifuji G."/>
            <person name="Burki F."/>
            <person name="Gruber A."/>
            <person name="Irimia M."/>
            <person name="Maruyama S."/>
            <person name="Arias M.C."/>
            <person name="Ball S.G."/>
            <person name="Gile G.H."/>
            <person name="Hirakawa Y."/>
            <person name="Hopkins J.F."/>
            <person name="Rensing S.A."/>
            <person name="Schmutz J."/>
            <person name="Symeonidi A."/>
            <person name="Elias M."/>
            <person name="Eveleigh R.J."/>
            <person name="Herman E.K."/>
            <person name="Klute M.J."/>
            <person name="Nakayama T."/>
            <person name="Obornik M."/>
            <person name="Reyes-Prieto A."/>
            <person name="Armbrust E.V."/>
            <person name="Aves S.J."/>
            <person name="Beiko R.G."/>
            <person name="Coutinho P."/>
            <person name="Dacks J.B."/>
            <person name="Durnford D.G."/>
            <person name="Fast N.M."/>
            <person name="Green B.R."/>
            <person name="Grisdale C."/>
            <person name="Hempe F."/>
            <person name="Henrissat B."/>
            <person name="Hoppner M.P."/>
            <person name="Ishida K.-I."/>
            <person name="Kim E."/>
            <person name="Koreny L."/>
            <person name="Kroth P.G."/>
            <person name="Liu Y."/>
            <person name="Malik S.-B."/>
            <person name="Maier U.G."/>
            <person name="McRose D."/>
            <person name="Mock T."/>
            <person name="Neilson J.A."/>
            <person name="Onodera N.T."/>
            <person name="Poole A.M."/>
            <person name="Pritham E.J."/>
            <person name="Richards T.A."/>
            <person name="Rocap G."/>
            <person name="Roy S.W."/>
            <person name="Sarai C."/>
            <person name="Schaack S."/>
            <person name="Shirato S."/>
            <person name="Slamovits C.H."/>
            <person name="Spencer D.F."/>
            <person name="Suzuki S."/>
            <person name="Worden A.Z."/>
            <person name="Zauner S."/>
            <person name="Barry K."/>
            <person name="Bell C."/>
            <person name="Bharti A.K."/>
            <person name="Crow J.A."/>
            <person name="Grimwood J."/>
            <person name="Kramer R."/>
            <person name="Lindquist E."/>
            <person name="Lucas S."/>
            <person name="Salamov A."/>
            <person name="McFadden G.I."/>
            <person name="Lane C.E."/>
            <person name="Keeling P.J."/>
            <person name="Gray M.W."/>
            <person name="Grigoriev I.V."/>
            <person name="Archibald J.M."/>
        </authorList>
    </citation>
    <scope>NUCLEOTIDE SEQUENCE</scope>
    <source>
        <strain evidence="6">CCMP2712</strain>
    </source>
</reference>